<keyword evidence="2" id="KW-1185">Reference proteome</keyword>
<dbReference type="RefSeq" id="WP_398713991.1">
    <property type="nucleotide sequence ID" value="NZ_JBIRUI010000032.1"/>
</dbReference>
<proteinExistence type="predicted"/>
<dbReference type="Proteomes" id="UP001611339">
    <property type="component" value="Unassembled WGS sequence"/>
</dbReference>
<protein>
    <submittedName>
        <fullName evidence="1">Uncharacterized protein</fullName>
    </submittedName>
</protein>
<sequence length="154" mass="16073">MPDLVSPEKSSPARFGMVRAFGAFHVTEQASRISQFATFEQEVALPVESHELIVSPGSVQPLLSSGRRRSLPVQQDGVKVLVRRTGAADRMLGSRPLSTGPSVEAAGMITSRAAAPFVHAARSGGVRFGVCTGPMTRMTSVLAVSAAAVSAVGR</sequence>
<reference evidence="1 2" key="1">
    <citation type="submission" date="2024-10" db="EMBL/GenBank/DDBJ databases">
        <title>The Natural Products Discovery Center: Release of the First 8490 Sequenced Strains for Exploring Actinobacteria Biosynthetic Diversity.</title>
        <authorList>
            <person name="Kalkreuter E."/>
            <person name="Kautsar S.A."/>
            <person name="Yang D."/>
            <person name="Bader C.D."/>
            <person name="Teijaro C.N."/>
            <person name="Fluegel L."/>
            <person name="Davis C.M."/>
            <person name="Simpson J.R."/>
            <person name="Lauterbach L."/>
            <person name="Steele A.D."/>
            <person name="Gui C."/>
            <person name="Meng S."/>
            <person name="Li G."/>
            <person name="Viehrig K."/>
            <person name="Ye F."/>
            <person name="Su P."/>
            <person name="Kiefer A.F."/>
            <person name="Nichols A."/>
            <person name="Cepeda A.J."/>
            <person name="Yan W."/>
            <person name="Fan B."/>
            <person name="Jiang Y."/>
            <person name="Adhikari A."/>
            <person name="Zheng C.-J."/>
            <person name="Schuster L."/>
            <person name="Cowan T.M."/>
            <person name="Smanski M.J."/>
            <person name="Chevrette M.G."/>
            <person name="De Carvalho L.P.S."/>
            <person name="Shen B."/>
        </authorList>
    </citation>
    <scope>NUCLEOTIDE SEQUENCE [LARGE SCALE GENOMIC DNA]</scope>
    <source>
        <strain evidence="1 2">NPDC020602</strain>
    </source>
</reference>
<dbReference type="EMBL" id="JBIRUI010000032">
    <property type="protein sequence ID" value="MFI1719231.1"/>
    <property type="molecule type" value="Genomic_DNA"/>
</dbReference>
<comment type="caution">
    <text evidence="1">The sequence shown here is derived from an EMBL/GenBank/DDBJ whole genome shotgun (WGS) entry which is preliminary data.</text>
</comment>
<evidence type="ECO:0000313" key="1">
    <source>
        <dbReference type="EMBL" id="MFI1719231.1"/>
    </source>
</evidence>
<organism evidence="1 2">
    <name type="scientific">Streptomyces litmocidini</name>
    <dbReference type="NCBI Taxonomy" id="67318"/>
    <lineage>
        <taxon>Bacteria</taxon>
        <taxon>Bacillati</taxon>
        <taxon>Actinomycetota</taxon>
        <taxon>Actinomycetes</taxon>
        <taxon>Kitasatosporales</taxon>
        <taxon>Streptomycetaceae</taxon>
        <taxon>Streptomyces</taxon>
    </lineage>
</organism>
<gene>
    <name evidence="1" type="ORF">ACH407_37420</name>
</gene>
<accession>A0ABW7UN89</accession>
<name>A0ABW7UN89_9ACTN</name>
<evidence type="ECO:0000313" key="2">
    <source>
        <dbReference type="Proteomes" id="UP001611339"/>
    </source>
</evidence>